<evidence type="ECO:0000313" key="2">
    <source>
        <dbReference type="Proteomes" id="UP000185003"/>
    </source>
</evidence>
<protein>
    <submittedName>
        <fullName evidence="1">GLPGLI family protein</fullName>
    </submittedName>
</protein>
<sequence>MRKLLQIGGLLVGCIAGLATPLLAQRTISDARITYKVELPPEQLQMEAMFAGSSMTQYIRGNQSRIDMNFNVVNYIYLINTQSETVVTLMDNHGDKYLIRTDRKGYEQDLKKYQGTQFTDQQETKEIAGYRCRRAIGKNEDGTTFDVFYTIDLLPENKFYNRRFMNLKGIPLEFEIIIKAGSKMKAIATKVDLSPVPASTFDEPKGYKEITQDELKKIRG</sequence>
<gene>
    <name evidence="1" type="ORF">SAMN04488055_2970</name>
</gene>
<dbReference type="AlphaFoldDB" id="A0A1N6GTY6"/>
<dbReference type="Proteomes" id="UP000185003">
    <property type="component" value="Unassembled WGS sequence"/>
</dbReference>
<dbReference type="STRING" id="536979.SAMN04488055_2970"/>
<dbReference type="RefSeq" id="WP_143197455.1">
    <property type="nucleotide sequence ID" value="NZ_FSRA01000001.1"/>
</dbReference>
<organism evidence="1 2">
    <name type="scientific">Chitinophaga niabensis</name>
    <dbReference type="NCBI Taxonomy" id="536979"/>
    <lineage>
        <taxon>Bacteria</taxon>
        <taxon>Pseudomonadati</taxon>
        <taxon>Bacteroidota</taxon>
        <taxon>Chitinophagia</taxon>
        <taxon>Chitinophagales</taxon>
        <taxon>Chitinophagaceae</taxon>
        <taxon>Chitinophaga</taxon>
    </lineage>
</organism>
<evidence type="ECO:0000313" key="1">
    <source>
        <dbReference type="EMBL" id="SIO10897.1"/>
    </source>
</evidence>
<accession>A0A1N6GTY6</accession>
<reference evidence="1 2" key="1">
    <citation type="submission" date="2016-11" db="EMBL/GenBank/DDBJ databases">
        <authorList>
            <person name="Jaros S."/>
            <person name="Januszkiewicz K."/>
            <person name="Wedrychowicz H."/>
        </authorList>
    </citation>
    <scope>NUCLEOTIDE SEQUENCE [LARGE SCALE GENOMIC DNA]</scope>
    <source>
        <strain evidence="1 2">DSM 24787</strain>
    </source>
</reference>
<dbReference type="OrthoDB" id="1467107at2"/>
<keyword evidence="2" id="KW-1185">Reference proteome</keyword>
<name>A0A1N6GTY6_9BACT</name>
<proteinExistence type="predicted"/>
<dbReference type="EMBL" id="FSRA01000001">
    <property type="protein sequence ID" value="SIO10897.1"/>
    <property type="molecule type" value="Genomic_DNA"/>
</dbReference>